<dbReference type="Gene3D" id="3.40.1030.10">
    <property type="entry name" value="Nucleoside phosphorylase/phosphoribosyltransferase catalytic domain"/>
    <property type="match status" value="1"/>
</dbReference>
<evidence type="ECO:0000259" key="12">
    <source>
        <dbReference type="Pfam" id="PF02885"/>
    </source>
</evidence>
<dbReference type="GO" id="GO:0000162">
    <property type="term" value="P:L-tryptophan biosynthetic process"/>
    <property type="evidence" value="ECO:0007669"/>
    <property type="project" value="UniProtKB-UniRule"/>
</dbReference>
<sequence>MAAARCRRHRAGDPRRRGSARRRHGHRPPDEGRALPGSAESGPDRPPAGRVARHVVARRRRRAAAAGPVPAGRVGHRVAARGRRVRLASLSGARPAALTWPSVLTDLIAGRDLDAAATAWAMNEILSGDATGAQVAGFAVALRAKGETAAELQGLVDAMYAKATTLDLTDRVVDIVGTGGDMAKTVNISSMAAVTAAGAGIGVVKHGNRAASSQSGTADVFERLGVRLDVPAERVLDVYREAGITFCFAPVFHASMRFAGPARRELGIPTFFNFLGPLTNPARPAASAIGCADPRMAPLMADVLARRGSSAFVFRGDDGLDEITVTTTTRFWVPGEHGIEEQVFDPRDLGFELAPADALRGGEPEYNADVFRRVLDGESGPVRDAVVLNAGAAIAAHEGAEGTLVERLGAGVGRATESIDSGAARDALARWVDATSRHAR</sequence>
<feature type="binding site" evidence="9">
    <location>
        <position position="177"/>
    </location>
    <ligand>
        <name>anthranilate</name>
        <dbReference type="ChEBI" id="CHEBI:16567"/>
        <label>1</label>
    </ligand>
</feature>
<comment type="caution">
    <text evidence="9">Lacks conserved residue(s) required for the propagation of feature annotation.</text>
</comment>
<dbReference type="Proteomes" id="UP000620591">
    <property type="component" value="Unassembled WGS sequence"/>
</dbReference>
<dbReference type="Pfam" id="PF00591">
    <property type="entry name" value="Glycos_transf_3"/>
    <property type="match status" value="1"/>
</dbReference>
<evidence type="ECO:0000256" key="10">
    <source>
        <dbReference type="SAM" id="MobiDB-lite"/>
    </source>
</evidence>
<comment type="subunit">
    <text evidence="9">Homodimer.</text>
</comment>
<dbReference type="InterPro" id="IPR036320">
    <property type="entry name" value="Glycosyl_Trfase_fam3_N_dom_sf"/>
</dbReference>
<dbReference type="PANTHER" id="PTHR43285:SF2">
    <property type="entry name" value="ANTHRANILATE PHOSPHORIBOSYLTRANSFERASE"/>
    <property type="match status" value="1"/>
</dbReference>
<comment type="similarity">
    <text evidence="8">In the C-terminal section; belongs to the anthranilate phosphoribosyltransferase family.</text>
</comment>
<dbReference type="SUPFAM" id="SSF52418">
    <property type="entry name" value="Nucleoside phosphorylase/phosphoribosyltransferase catalytic domain"/>
    <property type="match status" value="1"/>
</dbReference>
<keyword evidence="5 9" id="KW-0822">Tryptophan biosynthesis</keyword>
<dbReference type="GO" id="GO:0000287">
    <property type="term" value="F:magnesium ion binding"/>
    <property type="evidence" value="ECO:0007669"/>
    <property type="project" value="UniProtKB-UniRule"/>
</dbReference>
<evidence type="ECO:0000256" key="4">
    <source>
        <dbReference type="ARBA" id="ARBA00022679"/>
    </source>
</evidence>
<proteinExistence type="inferred from homology"/>
<protein>
    <recommendedName>
        <fullName evidence="9">Anthranilate phosphoribosyltransferase</fullName>
        <ecNumber evidence="9">2.4.2.18</ecNumber>
    </recommendedName>
</protein>
<feature type="compositionally biased region" description="Basic residues" evidence="10">
    <location>
        <begin position="17"/>
        <end position="26"/>
    </location>
</feature>
<feature type="binding site" evidence="9">
    <location>
        <position position="322"/>
    </location>
    <ligand>
        <name>Mg(2+)</name>
        <dbReference type="ChEBI" id="CHEBI:18420"/>
        <label>2</label>
    </ligand>
</feature>
<feature type="binding site" evidence="9">
    <location>
        <begin position="205"/>
        <end position="213"/>
    </location>
    <ligand>
        <name>5-phospho-alpha-D-ribose 1-diphosphate</name>
        <dbReference type="ChEBI" id="CHEBI:58017"/>
    </ligand>
</feature>
<organism evidence="13 14">
    <name type="scientific">Aeromicrobium senzhongii</name>
    <dbReference type="NCBI Taxonomy" id="2663859"/>
    <lineage>
        <taxon>Bacteria</taxon>
        <taxon>Bacillati</taxon>
        <taxon>Actinomycetota</taxon>
        <taxon>Actinomycetes</taxon>
        <taxon>Propionibacteriales</taxon>
        <taxon>Nocardioidaceae</taxon>
        <taxon>Aeromicrobium</taxon>
    </lineage>
</organism>
<comment type="pathway">
    <text evidence="1 9">Amino-acid biosynthesis; L-tryptophan biosynthesis; L-tryptophan from chorismate: step 2/5.</text>
</comment>
<reference evidence="13" key="1">
    <citation type="submission" date="2020-09" db="EMBL/GenBank/DDBJ databases">
        <title>Novel species in genus Aeromicrobium.</title>
        <authorList>
            <person name="Zhang G."/>
        </authorList>
    </citation>
    <scope>NUCLEOTIDE SEQUENCE</scope>
    <source>
        <strain evidence="13">Zg-636</strain>
    </source>
</reference>
<dbReference type="HAMAP" id="MF_00211">
    <property type="entry name" value="TrpD"/>
    <property type="match status" value="1"/>
</dbReference>
<feature type="domain" description="Glycosyl transferase family 3" evidence="11">
    <location>
        <begin position="171"/>
        <end position="424"/>
    </location>
</feature>
<feature type="binding site" evidence="9">
    <location>
        <position position="208"/>
    </location>
    <ligand>
        <name>anthranilate</name>
        <dbReference type="ChEBI" id="CHEBI:16567"/>
        <label>1</label>
    </ligand>
</feature>
<evidence type="ECO:0000256" key="7">
    <source>
        <dbReference type="ARBA" id="ARBA00052328"/>
    </source>
</evidence>
<dbReference type="InterPro" id="IPR000312">
    <property type="entry name" value="Glycosyl_Trfase_fam3"/>
</dbReference>
<evidence type="ECO:0000256" key="2">
    <source>
        <dbReference type="ARBA" id="ARBA00022605"/>
    </source>
</evidence>
<feature type="domain" description="Glycosyl transferase family 3 N-terminal" evidence="12">
    <location>
        <begin position="102"/>
        <end position="163"/>
    </location>
</feature>
<feature type="region of interest" description="Disordered" evidence="10">
    <location>
        <begin position="1"/>
        <end position="52"/>
    </location>
</feature>
<feature type="binding site" evidence="9">
    <location>
        <position position="189"/>
    </location>
    <ligand>
        <name>Mg(2+)</name>
        <dbReference type="ChEBI" id="CHEBI:18420"/>
        <label>1</label>
    </ligand>
</feature>
<dbReference type="InterPro" id="IPR005940">
    <property type="entry name" value="Anthranilate_Pribosyl_Tfrase"/>
</dbReference>
<feature type="binding site" evidence="9">
    <location>
        <position position="321"/>
    </location>
    <ligand>
        <name>Mg(2+)</name>
        <dbReference type="ChEBI" id="CHEBI:18420"/>
        <label>2</label>
    </ligand>
</feature>
<dbReference type="InterPro" id="IPR035902">
    <property type="entry name" value="Nuc_phospho_transferase"/>
</dbReference>
<evidence type="ECO:0000256" key="3">
    <source>
        <dbReference type="ARBA" id="ARBA00022676"/>
    </source>
</evidence>
<evidence type="ECO:0000313" key="13">
    <source>
        <dbReference type="EMBL" id="MBC9225470.1"/>
    </source>
</evidence>
<keyword evidence="3 9" id="KW-0328">Glycosyltransferase</keyword>
<evidence type="ECO:0000256" key="1">
    <source>
        <dbReference type="ARBA" id="ARBA00004907"/>
    </source>
</evidence>
<comment type="cofactor">
    <cofactor evidence="9">
        <name>Mg(2+)</name>
        <dbReference type="ChEBI" id="CHEBI:18420"/>
    </cofactor>
    <text evidence="9">Binds 2 magnesium ions per monomer.</text>
</comment>
<accession>A0A8I0EUT2</accession>
<evidence type="ECO:0000259" key="11">
    <source>
        <dbReference type="Pfam" id="PF00591"/>
    </source>
</evidence>
<dbReference type="Pfam" id="PF02885">
    <property type="entry name" value="Glycos_trans_3N"/>
    <property type="match status" value="1"/>
</dbReference>
<feature type="binding site" evidence="9">
    <location>
        <begin position="187"/>
        <end position="190"/>
    </location>
    <ligand>
        <name>5-phospho-alpha-D-ribose 1-diphosphate</name>
        <dbReference type="ChEBI" id="CHEBI:58017"/>
    </ligand>
</feature>
<comment type="similarity">
    <text evidence="9">Belongs to the anthranilate phosphoribosyltransferase family.</text>
</comment>
<feature type="binding site" evidence="9">
    <location>
        <position position="185"/>
    </location>
    <ligand>
        <name>5-phospho-alpha-D-ribose 1-diphosphate</name>
        <dbReference type="ChEBI" id="CHEBI:58017"/>
    </ligand>
</feature>
<dbReference type="FunFam" id="3.40.1030.10:FF:000002">
    <property type="entry name" value="Anthranilate phosphoribosyltransferase"/>
    <property type="match status" value="1"/>
</dbReference>
<dbReference type="InterPro" id="IPR017459">
    <property type="entry name" value="Glycosyl_Trfase_fam3_N_dom"/>
</dbReference>
<comment type="function">
    <text evidence="9">Catalyzes the transfer of the phosphoribosyl group of 5-phosphorylribose-1-pyrophosphate (PRPP) to anthranilate to yield N-(5'-phosphoribosyl)-anthranilate (PRA).</text>
</comment>
<dbReference type="PANTHER" id="PTHR43285">
    <property type="entry name" value="ANTHRANILATE PHOSPHORIBOSYLTRANSFERASE"/>
    <property type="match status" value="1"/>
</dbReference>
<feature type="binding site" evidence="9">
    <location>
        <position position="322"/>
    </location>
    <ligand>
        <name>Mg(2+)</name>
        <dbReference type="ChEBI" id="CHEBI:18420"/>
        <label>1</label>
    </ligand>
</feature>
<evidence type="ECO:0000256" key="9">
    <source>
        <dbReference type="HAMAP-Rule" id="MF_00211"/>
    </source>
</evidence>
<evidence type="ECO:0000256" key="8">
    <source>
        <dbReference type="ARBA" id="ARBA00061188"/>
    </source>
</evidence>
<keyword evidence="4 9" id="KW-0808">Transferase</keyword>
<dbReference type="EC" id="2.4.2.18" evidence="9"/>
<keyword evidence="2 9" id="KW-0028">Amino-acid biosynthesis</keyword>
<feature type="binding site" evidence="9">
    <location>
        <begin position="180"/>
        <end position="181"/>
    </location>
    <ligand>
        <name>5-phospho-alpha-D-ribose 1-diphosphate</name>
        <dbReference type="ChEBI" id="CHEBI:58017"/>
    </ligand>
</feature>
<feature type="binding site" evidence="9">
    <location>
        <position position="177"/>
    </location>
    <ligand>
        <name>5-phospho-alpha-D-ribose 1-diphosphate</name>
        <dbReference type="ChEBI" id="CHEBI:58017"/>
    </ligand>
</feature>
<dbReference type="EMBL" id="JACTVM010000001">
    <property type="protein sequence ID" value="MBC9225470.1"/>
    <property type="molecule type" value="Genomic_DNA"/>
</dbReference>
<dbReference type="NCBIfam" id="TIGR01245">
    <property type="entry name" value="trpD"/>
    <property type="match status" value="1"/>
</dbReference>
<dbReference type="SUPFAM" id="SSF47648">
    <property type="entry name" value="Nucleoside phosphorylase/phosphoribosyltransferase N-terminal domain"/>
    <property type="match status" value="1"/>
</dbReference>
<evidence type="ECO:0000313" key="14">
    <source>
        <dbReference type="Proteomes" id="UP000620591"/>
    </source>
</evidence>
<comment type="caution">
    <text evidence="13">The sequence shown here is derived from an EMBL/GenBank/DDBJ whole genome shotgun (WGS) entry which is preliminary data.</text>
</comment>
<dbReference type="AlphaFoldDB" id="A0A8I0EUT2"/>
<dbReference type="GO" id="GO:0004048">
    <property type="term" value="F:anthranilate phosphoribosyltransferase activity"/>
    <property type="evidence" value="ECO:0007669"/>
    <property type="project" value="UniProtKB-UniRule"/>
</dbReference>
<keyword evidence="9" id="KW-0460">Magnesium</keyword>
<dbReference type="GO" id="GO:0005829">
    <property type="term" value="C:cytosol"/>
    <property type="evidence" value="ECO:0007669"/>
    <property type="project" value="TreeGrafter"/>
</dbReference>
<feature type="compositionally biased region" description="Basic residues" evidence="10">
    <location>
        <begin position="1"/>
        <end position="10"/>
    </location>
</feature>
<evidence type="ECO:0000256" key="5">
    <source>
        <dbReference type="ARBA" id="ARBA00022822"/>
    </source>
</evidence>
<dbReference type="UniPathway" id="UPA00035">
    <property type="reaction ID" value="UER00041"/>
</dbReference>
<gene>
    <name evidence="9 13" type="primary">trpD</name>
    <name evidence="13" type="ORF">IBG24_03965</name>
</gene>
<dbReference type="Gene3D" id="1.20.970.10">
    <property type="entry name" value="Transferase, Pyrimidine Nucleoside Phosphorylase, Chain C"/>
    <property type="match status" value="1"/>
</dbReference>
<feature type="binding site" evidence="9">
    <location>
        <position position="263"/>
    </location>
    <ligand>
        <name>anthranilate</name>
        <dbReference type="ChEBI" id="CHEBI:16567"/>
        <label>2</label>
    </ligand>
</feature>
<evidence type="ECO:0000256" key="6">
    <source>
        <dbReference type="ARBA" id="ARBA00023141"/>
    </source>
</evidence>
<keyword evidence="6 9" id="KW-0057">Aromatic amino acid biosynthesis</keyword>
<comment type="catalytic activity">
    <reaction evidence="7 9">
        <text>N-(5-phospho-beta-D-ribosyl)anthranilate + diphosphate = 5-phospho-alpha-D-ribose 1-diphosphate + anthranilate</text>
        <dbReference type="Rhea" id="RHEA:11768"/>
        <dbReference type="ChEBI" id="CHEBI:16567"/>
        <dbReference type="ChEBI" id="CHEBI:18277"/>
        <dbReference type="ChEBI" id="CHEBI:33019"/>
        <dbReference type="ChEBI" id="CHEBI:58017"/>
        <dbReference type="EC" id="2.4.2.18"/>
    </reaction>
</comment>
<name>A0A8I0EUT2_9ACTN</name>
<feature type="binding site" evidence="9">
    <location>
        <position position="217"/>
    </location>
    <ligand>
        <name>5-phospho-alpha-D-ribose 1-diphosphate</name>
        <dbReference type="ChEBI" id="CHEBI:58017"/>
    </ligand>
</feature>
<keyword evidence="9" id="KW-0479">Metal-binding</keyword>